<proteinExistence type="predicted"/>
<keyword evidence="4" id="KW-1185">Reference proteome</keyword>
<dbReference type="NCBIfam" id="NF047531">
    <property type="entry name" value="LIC_10730_fam"/>
    <property type="match status" value="1"/>
</dbReference>
<evidence type="ECO:0008006" key="5">
    <source>
        <dbReference type="Google" id="ProtNLM"/>
    </source>
</evidence>
<dbReference type="AlphaFoldDB" id="A0A2M9XH22"/>
<feature type="signal peptide" evidence="2">
    <location>
        <begin position="1"/>
        <end position="19"/>
    </location>
</feature>
<dbReference type="OrthoDB" id="328873at2"/>
<sequence length="158" mass="17615">MKIKFGILLSFFILNCFFAVDWSSDESGKVRGKGSVEDFPEAENANLSKQELSKRPNKGGFKTREEQELFDMMISSGADQSTARNCAAKYGNCKSQCWTQYPIPKVETVFTAITVDRKREDCIAKCSNLCDDYTPSSSRGSMPNSGKGNYSDPNAPRY</sequence>
<accession>A0A2M9XH22</accession>
<reference evidence="3 4" key="1">
    <citation type="submission" date="2017-07" db="EMBL/GenBank/DDBJ databases">
        <title>Leptospira spp. isolated from tropical soils.</title>
        <authorList>
            <person name="Thibeaux R."/>
            <person name="Iraola G."/>
            <person name="Ferres I."/>
            <person name="Bierque E."/>
            <person name="Girault D."/>
            <person name="Soupe-Gilbert M.-E."/>
            <person name="Picardeau M."/>
            <person name="Goarant C."/>
        </authorList>
    </citation>
    <scope>NUCLEOTIDE SEQUENCE [LARGE SCALE GENOMIC DNA]</scope>
    <source>
        <strain evidence="3 4">MCA1-C-A1</strain>
    </source>
</reference>
<feature type="region of interest" description="Disordered" evidence="1">
    <location>
        <begin position="131"/>
        <end position="158"/>
    </location>
</feature>
<evidence type="ECO:0000256" key="2">
    <source>
        <dbReference type="SAM" id="SignalP"/>
    </source>
</evidence>
<comment type="caution">
    <text evidence="3">The sequence shown here is derived from an EMBL/GenBank/DDBJ whole genome shotgun (WGS) entry which is preliminary data.</text>
</comment>
<gene>
    <name evidence="3" type="ORF">CH357_04805</name>
</gene>
<dbReference type="EMBL" id="NPDN01000002">
    <property type="protein sequence ID" value="PJZ26987.1"/>
    <property type="molecule type" value="Genomic_DNA"/>
</dbReference>
<evidence type="ECO:0000256" key="1">
    <source>
        <dbReference type="SAM" id="MobiDB-lite"/>
    </source>
</evidence>
<name>A0A2M9XH22_9LEPT</name>
<protein>
    <recommendedName>
        <fullName evidence="5">Lipoprotein</fullName>
    </recommendedName>
</protein>
<dbReference type="RefSeq" id="WP_100705772.1">
    <property type="nucleotide sequence ID" value="NZ_NPDL01000002.1"/>
</dbReference>
<dbReference type="Proteomes" id="UP000232196">
    <property type="component" value="Unassembled WGS sequence"/>
</dbReference>
<evidence type="ECO:0000313" key="4">
    <source>
        <dbReference type="Proteomes" id="UP000232196"/>
    </source>
</evidence>
<feature type="compositionally biased region" description="Polar residues" evidence="1">
    <location>
        <begin position="134"/>
        <end position="152"/>
    </location>
</feature>
<feature type="chain" id="PRO_5014709119" description="Lipoprotein" evidence="2">
    <location>
        <begin position="20"/>
        <end position="158"/>
    </location>
</feature>
<organism evidence="3 4">
    <name type="scientific">Leptospira hartskeerlii</name>
    <dbReference type="NCBI Taxonomy" id="2023177"/>
    <lineage>
        <taxon>Bacteria</taxon>
        <taxon>Pseudomonadati</taxon>
        <taxon>Spirochaetota</taxon>
        <taxon>Spirochaetia</taxon>
        <taxon>Leptospirales</taxon>
        <taxon>Leptospiraceae</taxon>
        <taxon>Leptospira</taxon>
    </lineage>
</organism>
<keyword evidence="2" id="KW-0732">Signal</keyword>
<evidence type="ECO:0000313" key="3">
    <source>
        <dbReference type="EMBL" id="PJZ26987.1"/>
    </source>
</evidence>